<dbReference type="Gene3D" id="3.30.70.270">
    <property type="match status" value="1"/>
</dbReference>
<keyword evidence="5" id="KW-1185">Reference proteome</keyword>
<feature type="domain" description="CCHC-type" evidence="3">
    <location>
        <begin position="96"/>
        <end position="111"/>
    </location>
</feature>
<evidence type="ECO:0000313" key="5">
    <source>
        <dbReference type="Proteomes" id="UP001151760"/>
    </source>
</evidence>
<dbReference type="Proteomes" id="UP001151760">
    <property type="component" value="Unassembled WGS sequence"/>
</dbReference>
<comment type="caution">
    <text evidence="4">The sequence shown here is derived from an EMBL/GenBank/DDBJ whole genome shotgun (WGS) entry which is preliminary data.</text>
</comment>
<dbReference type="InterPro" id="IPR043502">
    <property type="entry name" value="DNA/RNA_pol_sf"/>
</dbReference>
<dbReference type="InterPro" id="IPR043128">
    <property type="entry name" value="Rev_trsase/Diguanyl_cyclase"/>
</dbReference>
<protein>
    <submittedName>
        <fullName evidence="4">Reverse transcriptase domain-containing protein</fullName>
    </submittedName>
</protein>
<dbReference type="Gene3D" id="3.10.10.10">
    <property type="entry name" value="HIV Type 1 Reverse Transcriptase, subunit A, domain 1"/>
    <property type="match status" value="2"/>
</dbReference>
<proteinExistence type="predicted"/>
<dbReference type="InterPro" id="IPR001878">
    <property type="entry name" value="Znf_CCHC"/>
</dbReference>
<dbReference type="EMBL" id="BQNB010020066">
    <property type="protein sequence ID" value="GJT91966.1"/>
    <property type="molecule type" value="Genomic_DNA"/>
</dbReference>
<dbReference type="SUPFAM" id="SSF56672">
    <property type="entry name" value="DNA/RNA polymerases"/>
    <property type="match status" value="1"/>
</dbReference>
<reference evidence="4" key="1">
    <citation type="journal article" date="2022" name="Int. J. Mol. Sci.">
        <title>Draft Genome of Tanacetum Coccineum: Genomic Comparison of Closely Related Tanacetum-Family Plants.</title>
        <authorList>
            <person name="Yamashiro T."/>
            <person name="Shiraishi A."/>
            <person name="Nakayama K."/>
            <person name="Satake H."/>
        </authorList>
    </citation>
    <scope>NUCLEOTIDE SEQUENCE</scope>
</reference>
<keyword evidence="4" id="KW-0808">Transferase</keyword>
<keyword evidence="2" id="KW-0863">Zinc-finger</keyword>
<evidence type="ECO:0000259" key="3">
    <source>
        <dbReference type="PROSITE" id="PS50158"/>
    </source>
</evidence>
<dbReference type="Pfam" id="PF08284">
    <property type="entry name" value="RVP_2"/>
    <property type="match status" value="1"/>
</dbReference>
<dbReference type="PANTHER" id="PTHR37984">
    <property type="entry name" value="PROTEIN CBG26694"/>
    <property type="match status" value="1"/>
</dbReference>
<keyword evidence="4" id="KW-0548">Nucleotidyltransferase</keyword>
<dbReference type="PROSITE" id="PS50158">
    <property type="entry name" value="ZF_CCHC"/>
    <property type="match status" value="1"/>
</dbReference>
<evidence type="ECO:0000313" key="4">
    <source>
        <dbReference type="EMBL" id="GJT91966.1"/>
    </source>
</evidence>
<dbReference type="InterPro" id="IPR041577">
    <property type="entry name" value="RT_RNaseH_2"/>
</dbReference>
<dbReference type="CDD" id="cd00303">
    <property type="entry name" value="retropepsin_like"/>
    <property type="match status" value="1"/>
</dbReference>
<keyword evidence="4" id="KW-0695">RNA-directed DNA polymerase</keyword>
<gene>
    <name evidence="4" type="ORF">Tco_1080811</name>
</gene>
<organism evidence="4 5">
    <name type="scientific">Tanacetum coccineum</name>
    <dbReference type="NCBI Taxonomy" id="301880"/>
    <lineage>
        <taxon>Eukaryota</taxon>
        <taxon>Viridiplantae</taxon>
        <taxon>Streptophyta</taxon>
        <taxon>Embryophyta</taxon>
        <taxon>Tracheophyta</taxon>
        <taxon>Spermatophyta</taxon>
        <taxon>Magnoliopsida</taxon>
        <taxon>eudicotyledons</taxon>
        <taxon>Gunneridae</taxon>
        <taxon>Pentapetalae</taxon>
        <taxon>asterids</taxon>
        <taxon>campanulids</taxon>
        <taxon>Asterales</taxon>
        <taxon>Asteraceae</taxon>
        <taxon>Asteroideae</taxon>
        <taxon>Anthemideae</taxon>
        <taxon>Anthemidinae</taxon>
        <taxon>Tanacetum</taxon>
    </lineage>
</organism>
<dbReference type="InterPro" id="IPR036397">
    <property type="entry name" value="RNaseH_sf"/>
</dbReference>
<reference evidence="4" key="2">
    <citation type="submission" date="2022-01" db="EMBL/GenBank/DDBJ databases">
        <authorList>
            <person name="Yamashiro T."/>
            <person name="Shiraishi A."/>
            <person name="Satake H."/>
            <person name="Nakayama K."/>
        </authorList>
    </citation>
    <scope>NUCLEOTIDE SEQUENCE</scope>
</reference>
<dbReference type="PANTHER" id="PTHR37984:SF5">
    <property type="entry name" value="PROTEIN NYNRIN-LIKE"/>
    <property type="match status" value="1"/>
</dbReference>
<accession>A0ABQ5HVT1</accession>
<evidence type="ECO:0000256" key="2">
    <source>
        <dbReference type="PROSITE-ProRule" id="PRU00047"/>
    </source>
</evidence>
<dbReference type="Gene3D" id="3.30.420.10">
    <property type="entry name" value="Ribonuclease H-like superfamily/Ribonuclease H"/>
    <property type="match status" value="1"/>
</dbReference>
<dbReference type="InterPro" id="IPR050951">
    <property type="entry name" value="Retrovirus_Pol_polyprotein"/>
</dbReference>
<keyword evidence="2" id="KW-0479">Metal-binding</keyword>
<keyword evidence="2" id="KW-0862">Zinc</keyword>
<keyword evidence="1" id="KW-0511">Multifunctional enzyme</keyword>
<dbReference type="Pfam" id="PF17919">
    <property type="entry name" value="RT_RNaseH_2"/>
    <property type="match status" value="1"/>
</dbReference>
<evidence type="ECO:0000256" key="1">
    <source>
        <dbReference type="ARBA" id="ARBA00023268"/>
    </source>
</evidence>
<sequence length="728" mass="83820">MCTKMVPEEEDQVEKFIGGLPDNIQGNVTAAKPTRLQDAVHIANNLMDQKLKGYAVKNAENKKGWRSTRETTMGSNHHSKDRILEVRMWREPIRLCGKCNKVGHMTRDCKNAVAIPATQRASVVNQRVPTCADRCFVSTTFSTLLDITPDNLEVSYAIKLADKRISETNIILRGCMLGLLGHPFNIDLMPVELGSFDIIGMDWLANHHAKETKDKLKEKLLEDVPIIRDFPKVFLEDFPRLPPMRQVKFQIDLVPGAAPVACAPYRLAPKKLQELSTQLQELSDKVFRTSYSHYEFHVIPFGLTNASAIFMDLMNRSKEEDAEHLKLILELLKKEEFEGIHVDPTKIESIKDWASPKTPTEIRQFLEAVFQLLKRKLCSAPILSLPKGSENLVFYYDASRKGLGAVLMEREKVIAYASRQLKIHEKNYTTHDLELGPIKELNTRQNRWLGLLSDYDCEICYHPGKANVVADALSRKEWNKLLRVQALVLTTGMNLPMQILNAQVSDRLFCWAEVSAEIIVEMLVIMAPWDRHLPLVEFSYNNSYHASIKASPFEALYGRKCRSPVCWSEVGESQLTGPELVRETTKKIVQIKNRLLTARSRQKSYVDLKRRLTEFEVGDKVMLKVSPWKGVIRFGKRGKCFMNDDVFIPLDEVQLDNELHFVEEPVEIMDREVKQLEQSRIPIVKVCWNSRRGPEFTWEREDFFRSKYPHLFARRRVTRQDKRREVAS</sequence>
<dbReference type="CDD" id="cd09274">
    <property type="entry name" value="RNase_HI_RT_Ty3"/>
    <property type="match status" value="1"/>
</dbReference>
<dbReference type="GO" id="GO:0003964">
    <property type="term" value="F:RNA-directed DNA polymerase activity"/>
    <property type="evidence" value="ECO:0007669"/>
    <property type="project" value="UniProtKB-KW"/>
</dbReference>
<name>A0ABQ5HVT1_9ASTR</name>